<dbReference type="EMBL" id="JAAQPH010000002">
    <property type="protein sequence ID" value="NIA67680.1"/>
    <property type="molecule type" value="Genomic_DNA"/>
</dbReference>
<dbReference type="RefSeq" id="WP_167221461.1">
    <property type="nucleotide sequence ID" value="NZ_JAAQPH010000002.1"/>
</dbReference>
<sequence length="497" mass="52105">MIETLSAALASVLTFEVLLTILLSALYGLFVGSIPGLTATMSVALLVPITFFLDPVPAVAAIVTTTATAIFAGDIPGALLRIPGTPASAAYVNEAFALTQKGESEKGLGASLVTAAIGGVIGVLLLTLFANQLAGIAVRFSSMEYFWLGCLGLTSAVAVASASVLRSALSLLIGLMISTVGIDIATGHPRFTFGAIDLLDGVSFIPAMIGMFALSQILRTVTSDLQSKTVVTKIGSLTGYMIATVRRFWPNILRSSLLGNALGALPGAGADIAAWIAYSLSKRFSKTPEKFGTGYEEGIVDAGSANNSAVAGAWVPALVFGIPGDSVTAIGIGVLMLKGITPSPRVFQTDGDLIYAIFFAFIIANLIMLPLGILAIRSARHVLSVPKRILMPLILAFSILGAYAVDNTTFSIWVMLVLGLLAYFMESNDIPIAPAILGIVLGKVIEKNFLITMIKTQGDLLGFFERPIAAGLGIATVALWAYLCLGPLVHWIREKRH</sequence>
<reference evidence="3" key="1">
    <citation type="submission" date="2020-03" db="EMBL/GenBank/DDBJ databases">
        <title>Genome of Pelagibius litoralis DSM 21314T.</title>
        <authorList>
            <person name="Wang G."/>
        </authorList>
    </citation>
    <scope>NUCLEOTIDE SEQUENCE</scope>
    <source>
        <strain evidence="3">DSM 21314</strain>
    </source>
</reference>
<dbReference type="AlphaFoldDB" id="A0A967C3N0"/>
<feature type="transmembrane region" description="Helical" evidence="1">
    <location>
        <begin position="43"/>
        <end position="71"/>
    </location>
</feature>
<feature type="transmembrane region" description="Helical" evidence="1">
    <location>
        <begin position="261"/>
        <end position="280"/>
    </location>
</feature>
<proteinExistence type="predicted"/>
<evidence type="ECO:0000256" key="1">
    <source>
        <dbReference type="SAM" id="Phobius"/>
    </source>
</evidence>
<feature type="transmembrane region" description="Helical" evidence="1">
    <location>
        <begin position="470"/>
        <end position="492"/>
    </location>
</feature>
<evidence type="ECO:0000313" key="4">
    <source>
        <dbReference type="Proteomes" id="UP000761264"/>
    </source>
</evidence>
<protein>
    <submittedName>
        <fullName evidence="3">Tripartite tricarboxylate transporter permease</fullName>
    </submittedName>
</protein>
<keyword evidence="4" id="KW-1185">Reference proteome</keyword>
<feature type="transmembrane region" description="Helical" evidence="1">
    <location>
        <begin position="168"/>
        <end position="186"/>
    </location>
</feature>
<comment type="caution">
    <text evidence="3">The sequence shown here is derived from an EMBL/GenBank/DDBJ whole genome shotgun (WGS) entry which is preliminary data.</text>
</comment>
<feature type="transmembrane region" description="Helical" evidence="1">
    <location>
        <begin position="108"/>
        <end position="133"/>
    </location>
</feature>
<feature type="transmembrane region" description="Helical" evidence="1">
    <location>
        <begin position="6"/>
        <end position="31"/>
    </location>
</feature>
<feature type="domain" description="DUF112" evidence="2">
    <location>
        <begin position="18"/>
        <end position="437"/>
    </location>
</feature>
<dbReference type="InterPro" id="IPR002823">
    <property type="entry name" value="DUF112_TM"/>
</dbReference>
<keyword evidence="1" id="KW-0472">Membrane</keyword>
<feature type="transmembrane region" description="Helical" evidence="1">
    <location>
        <begin position="353"/>
        <end position="376"/>
    </location>
</feature>
<gene>
    <name evidence="3" type="ORF">HBA54_03675</name>
</gene>
<evidence type="ECO:0000313" key="3">
    <source>
        <dbReference type="EMBL" id="NIA67680.1"/>
    </source>
</evidence>
<feature type="transmembrane region" description="Helical" evidence="1">
    <location>
        <begin position="145"/>
        <end position="162"/>
    </location>
</feature>
<dbReference type="PANTHER" id="PTHR35342:SF5">
    <property type="entry name" value="TRICARBOXYLIC TRANSPORT PROTEIN"/>
    <property type="match status" value="1"/>
</dbReference>
<organism evidence="3 4">
    <name type="scientific">Pelagibius litoralis</name>
    <dbReference type="NCBI Taxonomy" id="374515"/>
    <lineage>
        <taxon>Bacteria</taxon>
        <taxon>Pseudomonadati</taxon>
        <taxon>Pseudomonadota</taxon>
        <taxon>Alphaproteobacteria</taxon>
        <taxon>Rhodospirillales</taxon>
        <taxon>Rhodovibrionaceae</taxon>
        <taxon>Pelagibius</taxon>
    </lineage>
</organism>
<keyword evidence="1" id="KW-1133">Transmembrane helix</keyword>
<name>A0A967C3N0_9PROT</name>
<accession>A0A967C3N0</accession>
<feature type="transmembrane region" description="Helical" evidence="1">
    <location>
        <begin position="388"/>
        <end position="404"/>
    </location>
</feature>
<dbReference type="Proteomes" id="UP000761264">
    <property type="component" value="Unassembled WGS sequence"/>
</dbReference>
<dbReference type="Pfam" id="PF01970">
    <property type="entry name" value="TctA"/>
    <property type="match status" value="1"/>
</dbReference>
<feature type="transmembrane region" description="Helical" evidence="1">
    <location>
        <begin position="432"/>
        <end position="450"/>
    </location>
</feature>
<keyword evidence="1" id="KW-0812">Transmembrane</keyword>
<dbReference type="PANTHER" id="PTHR35342">
    <property type="entry name" value="TRICARBOXYLIC TRANSPORT PROTEIN"/>
    <property type="match status" value="1"/>
</dbReference>
<evidence type="ECO:0000259" key="2">
    <source>
        <dbReference type="Pfam" id="PF01970"/>
    </source>
</evidence>
<feature type="transmembrane region" description="Helical" evidence="1">
    <location>
        <begin position="198"/>
        <end position="218"/>
    </location>
</feature>